<proteinExistence type="predicted"/>
<feature type="compositionally biased region" description="Low complexity" evidence="1">
    <location>
        <begin position="156"/>
        <end position="175"/>
    </location>
</feature>
<sequence>MGCCFSSQASNAASHREHEPHGRIATPPPQIPPEQYDPRHIGVLPDPIITTPPPPIAAPVAISGATEQNMPAIVEAMTPNEVVEGASSSASASSSSSLSPTSQHVILEPTVYVPPSRRQENGVAEAEGVPGLVEEEEEEEEEEEAVEPPEERTKASSSSSSGSSSSSTSKSSREE</sequence>
<dbReference type="RefSeq" id="XP_024749379.1">
    <property type="nucleotide sequence ID" value="XM_024895354.1"/>
</dbReference>
<feature type="compositionally biased region" description="Low complexity" evidence="1">
    <location>
        <begin position="86"/>
        <end position="99"/>
    </location>
</feature>
<dbReference type="Proteomes" id="UP000241546">
    <property type="component" value="Unassembled WGS sequence"/>
</dbReference>
<reference evidence="3" key="1">
    <citation type="submission" date="2016-07" db="EMBL/GenBank/DDBJ databases">
        <title>Multiple horizontal gene transfer events from other fungi enriched the ability of initially mycotrophic Trichoderma (Ascomycota) to feed on dead plant biomass.</title>
        <authorList>
            <consortium name="DOE Joint Genome Institute"/>
            <person name="Atanasova L."/>
            <person name="Chenthamara K."/>
            <person name="Zhang J."/>
            <person name="Grujic M."/>
            <person name="Henrissat B."/>
            <person name="Kuo A."/>
            <person name="Aerts A."/>
            <person name="Salamov A."/>
            <person name="Lipzen A."/>
            <person name="Labutti K."/>
            <person name="Barry K."/>
            <person name="Miao Y."/>
            <person name="Rahimi M.J."/>
            <person name="Shen Q."/>
            <person name="Grigoriev I.V."/>
            <person name="Kubicek C.P."/>
            <person name="Druzhinina I.S."/>
        </authorList>
    </citation>
    <scope>NUCLEOTIDE SEQUENCE [LARGE SCALE GENOMIC DNA]</scope>
    <source>
        <strain evidence="3">TUCIM 6016</strain>
    </source>
</reference>
<evidence type="ECO:0000313" key="3">
    <source>
        <dbReference type="Proteomes" id="UP000241546"/>
    </source>
</evidence>
<evidence type="ECO:0000313" key="2">
    <source>
        <dbReference type="EMBL" id="PTB66059.1"/>
    </source>
</evidence>
<evidence type="ECO:0000256" key="1">
    <source>
        <dbReference type="SAM" id="MobiDB-lite"/>
    </source>
</evidence>
<dbReference type="GeneID" id="36603472"/>
<organism evidence="2 3">
    <name type="scientific">Trichoderma citrinoviride</name>
    <dbReference type="NCBI Taxonomy" id="58853"/>
    <lineage>
        <taxon>Eukaryota</taxon>
        <taxon>Fungi</taxon>
        <taxon>Dikarya</taxon>
        <taxon>Ascomycota</taxon>
        <taxon>Pezizomycotina</taxon>
        <taxon>Sordariomycetes</taxon>
        <taxon>Hypocreomycetidae</taxon>
        <taxon>Hypocreales</taxon>
        <taxon>Hypocreaceae</taxon>
        <taxon>Trichoderma</taxon>
    </lineage>
</organism>
<feature type="compositionally biased region" description="Polar residues" evidence="1">
    <location>
        <begin position="1"/>
        <end position="13"/>
    </location>
</feature>
<gene>
    <name evidence="2" type="ORF">BBK36DRAFT_1169731</name>
</gene>
<accession>A0A2T4BA17</accession>
<feature type="region of interest" description="Disordered" evidence="1">
    <location>
        <begin position="83"/>
        <end position="175"/>
    </location>
</feature>
<keyword evidence="3" id="KW-1185">Reference proteome</keyword>
<feature type="compositionally biased region" description="Acidic residues" evidence="1">
    <location>
        <begin position="133"/>
        <end position="148"/>
    </location>
</feature>
<protein>
    <submittedName>
        <fullName evidence="2">Uncharacterized protein</fullName>
    </submittedName>
</protein>
<name>A0A2T4BA17_9HYPO</name>
<dbReference type="AlphaFoldDB" id="A0A2T4BA17"/>
<feature type="compositionally biased region" description="Low complexity" evidence="1">
    <location>
        <begin position="122"/>
        <end position="132"/>
    </location>
</feature>
<dbReference type="EMBL" id="KZ680214">
    <property type="protein sequence ID" value="PTB66059.1"/>
    <property type="molecule type" value="Genomic_DNA"/>
</dbReference>
<feature type="region of interest" description="Disordered" evidence="1">
    <location>
        <begin position="1"/>
        <end position="56"/>
    </location>
</feature>